<feature type="region of interest" description="Disordered" evidence="1">
    <location>
        <begin position="229"/>
        <end position="269"/>
    </location>
</feature>
<evidence type="ECO:0000256" key="1">
    <source>
        <dbReference type="SAM" id="MobiDB-lite"/>
    </source>
</evidence>
<protein>
    <recommendedName>
        <fullName evidence="2">DUF4246 domain-containing protein</fullName>
    </recommendedName>
</protein>
<accession>A0A7M5X006</accession>
<dbReference type="OrthoDB" id="7773833at2759"/>
<name>A0A7M5X006_9CNID</name>
<dbReference type="RefSeq" id="XP_066928476.1">
    <property type="nucleotide sequence ID" value="XM_067072375.1"/>
</dbReference>
<dbReference type="InterPro" id="IPR025340">
    <property type="entry name" value="DUF4246"/>
</dbReference>
<dbReference type="AlphaFoldDB" id="A0A7M5X006"/>
<evidence type="ECO:0000259" key="2">
    <source>
        <dbReference type="Pfam" id="PF14033"/>
    </source>
</evidence>
<evidence type="ECO:0000313" key="3">
    <source>
        <dbReference type="EnsemblMetazoa" id="CLYHEMP015577.1"/>
    </source>
</evidence>
<proteinExistence type="predicted"/>
<keyword evidence="4" id="KW-1185">Reference proteome</keyword>
<sequence length="551" mass="64107">MGKYNLEQEEVGFPTADVLGDLLPQIDEWECMQLIPGEKIEFPKLKQLDGVEIKEIIVMEKFNEESDEEENEKGDELPYDPEEMCHAKMIIKIGTDDGKISETKVKQWLMGEELYLRTYEVNSDAGQENVVEVTLLFEAYGSDVKILESPFYEDFWNMQMNEIITEGVCYSKSKVPDDLRDSLRKNIDKLAEETEIDFHPNSNDVVRDLVHPALYSYIKEVSELMKAFPDTSDSSNSKKQYVEGLSKSDKLPDVHPPTSKKSKEESEKDFWGRPYEDSNFQWLPTPFHVSKDGKCSIKEYINNLDKDKFPELYGNLEKLFEVFLPYFEEVWSYAKIMEFWKGGNDGGVYKDSQAFNFERPEVKFRDQKLQVIIKIVDYTLQPGQSYEGVWHAEGMSHENIVMTGIYFIDRGADLTGGDLRFKRAFHIDERAQVYWQVPQCRPYVVEKFANDGYMPLGHFSTKEGYLLVFPNCHIHKIAKFVNESKTKAASRRIVVFFFVNPEKKIISTREVAPQQGKISLSDAKKYRLELMAERKYDKEKLNVRDLELCEH</sequence>
<dbReference type="Pfam" id="PF14033">
    <property type="entry name" value="DUF4246"/>
    <property type="match status" value="2"/>
</dbReference>
<organism evidence="3 4">
    <name type="scientific">Clytia hemisphaerica</name>
    <dbReference type="NCBI Taxonomy" id="252671"/>
    <lineage>
        <taxon>Eukaryota</taxon>
        <taxon>Metazoa</taxon>
        <taxon>Cnidaria</taxon>
        <taxon>Hydrozoa</taxon>
        <taxon>Hydroidolina</taxon>
        <taxon>Leptothecata</taxon>
        <taxon>Obeliida</taxon>
        <taxon>Clytiidae</taxon>
        <taxon>Clytia</taxon>
    </lineage>
</organism>
<dbReference type="InterPro" id="IPR049192">
    <property type="entry name" value="DUF4246_C"/>
</dbReference>
<feature type="domain" description="DUF4246" evidence="2">
    <location>
        <begin position="165"/>
        <end position="334"/>
    </location>
</feature>
<dbReference type="EnsemblMetazoa" id="CLYHEMT015577.1">
    <property type="protein sequence ID" value="CLYHEMP015577.1"/>
    <property type="gene ID" value="CLYHEMG015577"/>
</dbReference>
<dbReference type="GeneID" id="136815947"/>
<dbReference type="PANTHER" id="PTHR33119">
    <property type="entry name" value="IFI3P"/>
    <property type="match status" value="1"/>
</dbReference>
<evidence type="ECO:0000313" key="4">
    <source>
        <dbReference type="Proteomes" id="UP000594262"/>
    </source>
</evidence>
<dbReference type="Proteomes" id="UP000594262">
    <property type="component" value="Unplaced"/>
</dbReference>
<feature type="domain" description="DUF4246" evidence="2">
    <location>
        <begin position="353"/>
        <end position="517"/>
    </location>
</feature>
<dbReference type="PANTHER" id="PTHR33119:SF1">
    <property type="entry name" value="FE2OG DIOXYGENASE DOMAIN-CONTAINING PROTEIN"/>
    <property type="match status" value="1"/>
</dbReference>
<reference evidence="3" key="1">
    <citation type="submission" date="2021-01" db="UniProtKB">
        <authorList>
            <consortium name="EnsemblMetazoa"/>
        </authorList>
    </citation>
    <scope>IDENTIFICATION</scope>
</reference>